<feature type="signal peptide" evidence="1">
    <location>
        <begin position="1"/>
        <end position="26"/>
    </location>
</feature>
<proteinExistence type="predicted"/>
<keyword evidence="1" id="KW-0732">Signal</keyword>
<feature type="chain" id="PRO_5026263290" evidence="1">
    <location>
        <begin position="27"/>
        <end position="100"/>
    </location>
</feature>
<dbReference type="InterPro" id="IPR025514">
    <property type="entry name" value="DUF4402"/>
</dbReference>
<dbReference type="EMBL" id="CP051217">
    <property type="protein sequence ID" value="QJB69103.1"/>
    <property type="molecule type" value="Genomic_DNA"/>
</dbReference>
<reference evidence="2 3" key="1">
    <citation type="submission" date="2020-04" db="EMBL/GenBank/DDBJ databases">
        <title>Genome sequence for Sphingorhabdus sp. strain M1.</title>
        <authorList>
            <person name="Park S.-J."/>
        </authorList>
    </citation>
    <scope>NUCLEOTIDE SEQUENCE [LARGE SCALE GENOMIC DNA]</scope>
    <source>
        <strain evidence="2 3">JK6</strain>
    </source>
</reference>
<keyword evidence="3" id="KW-1185">Reference proteome</keyword>
<name>A0A6H2DM91_9SPHN</name>
<dbReference type="KEGG" id="phao:HF685_07240"/>
<dbReference type="Proteomes" id="UP000501600">
    <property type="component" value="Chromosome"/>
</dbReference>
<protein>
    <submittedName>
        <fullName evidence="2">DUF4402 domain-containing protein</fullName>
    </submittedName>
</protein>
<dbReference type="AlphaFoldDB" id="A0A6H2DM91"/>
<sequence length="100" mass="9991">MKFSPSIALAVCFAALSMLTAAPAFAQSSAADALADVVPLSSVQRIADLRFGNIVAGSSASTVMVNPYTQARSITSGNAVPVGGTVSAAEFQVNAGAPLF</sequence>
<accession>A0A6H2DM91</accession>
<dbReference type="Pfam" id="PF14352">
    <property type="entry name" value="DUF4402"/>
    <property type="match status" value="1"/>
</dbReference>
<evidence type="ECO:0000313" key="2">
    <source>
        <dbReference type="EMBL" id="QJB69103.1"/>
    </source>
</evidence>
<organism evidence="2 3">
    <name type="scientific">Parasphingorhabdus halotolerans</name>
    <dbReference type="NCBI Taxonomy" id="2725558"/>
    <lineage>
        <taxon>Bacteria</taxon>
        <taxon>Pseudomonadati</taxon>
        <taxon>Pseudomonadota</taxon>
        <taxon>Alphaproteobacteria</taxon>
        <taxon>Sphingomonadales</taxon>
        <taxon>Sphingomonadaceae</taxon>
        <taxon>Parasphingorhabdus</taxon>
    </lineage>
</organism>
<evidence type="ECO:0000313" key="3">
    <source>
        <dbReference type="Proteomes" id="UP000501600"/>
    </source>
</evidence>
<evidence type="ECO:0000256" key="1">
    <source>
        <dbReference type="SAM" id="SignalP"/>
    </source>
</evidence>
<gene>
    <name evidence="2" type="ORF">HF685_07240</name>
</gene>